<dbReference type="Proteomes" id="UP000318431">
    <property type="component" value="Unassembled WGS sequence"/>
</dbReference>
<evidence type="ECO:0000313" key="1">
    <source>
        <dbReference type="EMBL" id="TWI69259.1"/>
    </source>
</evidence>
<accession>A0A562RJM7</accession>
<dbReference type="EMBL" id="VLLB01000001">
    <property type="protein sequence ID" value="TWI69259.1"/>
    <property type="molecule type" value="Genomic_DNA"/>
</dbReference>
<sequence length="90" mass="9547">MRTGTRCAVGTSAGHSCIGKAALQAGHKGPYLRREGLAILHAGIDLRRLRNGTGTVTTVFRKQGNQRMPVDQRAGDKLVRNPALGLGISL</sequence>
<keyword evidence="2" id="KW-1185">Reference proteome</keyword>
<reference evidence="1 2" key="1">
    <citation type="journal article" date="2015" name="Stand. Genomic Sci.">
        <title>Genomic Encyclopedia of Bacterial and Archaeal Type Strains, Phase III: the genomes of soil and plant-associated and newly described type strains.</title>
        <authorList>
            <person name="Whitman W.B."/>
            <person name="Woyke T."/>
            <person name="Klenk H.P."/>
            <person name="Zhou Y."/>
            <person name="Lilburn T.G."/>
            <person name="Beck B.J."/>
            <person name="De Vos P."/>
            <person name="Vandamme P."/>
            <person name="Eisen J.A."/>
            <person name="Garrity G."/>
            <person name="Hugenholtz P."/>
            <person name="Kyrpides N.C."/>
        </authorList>
    </citation>
    <scope>NUCLEOTIDE SEQUENCE [LARGE SCALE GENOMIC DNA]</scope>
    <source>
        <strain evidence="1 2">CGMCC 1.10822</strain>
    </source>
</reference>
<evidence type="ECO:0000313" key="2">
    <source>
        <dbReference type="Proteomes" id="UP000318431"/>
    </source>
</evidence>
<proteinExistence type="predicted"/>
<organism evidence="1 2">
    <name type="scientific">Pseudoduganella lurida</name>
    <dbReference type="NCBI Taxonomy" id="1036180"/>
    <lineage>
        <taxon>Bacteria</taxon>
        <taxon>Pseudomonadati</taxon>
        <taxon>Pseudomonadota</taxon>
        <taxon>Betaproteobacteria</taxon>
        <taxon>Burkholderiales</taxon>
        <taxon>Oxalobacteraceae</taxon>
        <taxon>Telluria group</taxon>
        <taxon>Pseudoduganella</taxon>
    </lineage>
</organism>
<protein>
    <submittedName>
        <fullName evidence="1">Uncharacterized protein</fullName>
    </submittedName>
</protein>
<dbReference type="AlphaFoldDB" id="A0A562RJM7"/>
<name>A0A562RJM7_9BURK</name>
<comment type="caution">
    <text evidence="1">The sequence shown here is derived from an EMBL/GenBank/DDBJ whole genome shotgun (WGS) entry which is preliminary data.</text>
</comment>
<gene>
    <name evidence="1" type="ORF">IP91_00326</name>
</gene>